<dbReference type="Proteomes" id="UP001156498">
    <property type="component" value="Chromosome"/>
</dbReference>
<dbReference type="Pfam" id="PF09844">
    <property type="entry name" value="DUF2071"/>
    <property type="match status" value="1"/>
</dbReference>
<evidence type="ECO:0000313" key="1">
    <source>
        <dbReference type="EMBL" id="WAE76001.1"/>
    </source>
</evidence>
<dbReference type="PANTHER" id="PTHR39186:SF1">
    <property type="entry name" value="DUF2071 DOMAIN-CONTAINING PROTEIN"/>
    <property type="match status" value="1"/>
</dbReference>
<dbReference type="RefSeq" id="WP_267949770.1">
    <property type="nucleotide sequence ID" value="NZ_CP113264.1"/>
</dbReference>
<name>A0ABY6YVI1_9ACTN</name>
<protein>
    <submittedName>
        <fullName evidence="1">DUF2071 domain-containing protein</fullName>
    </submittedName>
</protein>
<proteinExistence type="predicted"/>
<dbReference type="Gene3D" id="2.40.400.10">
    <property type="entry name" value="Acetoacetate decarboxylase-like"/>
    <property type="match status" value="1"/>
</dbReference>
<sequence>MASAPDASRLPPPTAPPLPRPALMLQEWRDVAFWHWPLPPEEAAPLLPPGTRPDVLDGVTYVGVVAFRVARTRLPGGVPGGGYGEVNVRLYSVDGLGRRGVVFLSLEASSAHTVLAGRAAAGLPYMWSDVSVSVSVGADGDGDGDGAAYATRRRLPRSPGPARGRFRLRVGDPVDDPSPFERFVTDRWGLHTHHAGRTRWVAAAHPDWRLYRASPLGWDETLLERAGITRPPGVPSVLFSPGTDTRFAPGGALPRHR</sequence>
<keyword evidence="2" id="KW-1185">Reference proteome</keyword>
<dbReference type="InterPro" id="IPR018644">
    <property type="entry name" value="DUF2071"/>
</dbReference>
<dbReference type="SUPFAM" id="SSF160104">
    <property type="entry name" value="Acetoacetate decarboxylase-like"/>
    <property type="match status" value="1"/>
</dbReference>
<evidence type="ECO:0000313" key="2">
    <source>
        <dbReference type="Proteomes" id="UP001156498"/>
    </source>
</evidence>
<gene>
    <name evidence="1" type="ORF">OUQ99_13390</name>
</gene>
<dbReference type="EMBL" id="CP113264">
    <property type="protein sequence ID" value="WAE76001.1"/>
    <property type="molecule type" value="Genomic_DNA"/>
</dbReference>
<dbReference type="PANTHER" id="PTHR39186">
    <property type="entry name" value="DUF2071 FAMILY PROTEIN"/>
    <property type="match status" value="1"/>
</dbReference>
<dbReference type="InterPro" id="IPR023375">
    <property type="entry name" value="ADC_dom_sf"/>
</dbReference>
<reference evidence="1 2" key="1">
    <citation type="journal article" date="2013" name="Int. J. Syst. Evol. Microbiol.">
        <title>Description of Streptomonospora sediminis sp. nov. and Streptomonospora nanhaiensis sp. nov., and reclassification of Nocardiopsis arabia Hozzein &amp; Goodfellow 2008 as Streptomonospora arabica comb. nov. and emended description of the genus Streptomonospora.</title>
        <authorList>
            <person name="Zhang D.F."/>
            <person name="Pan H.Q."/>
            <person name="He J."/>
            <person name="Zhang X.M."/>
            <person name="Zhang Y.G."/>
            <person name="Klenk H.P."/>
            <person name="Hu J.C."/>
            <person name="Li W.J."/>
        </authorList>
    </citation>
    <scope>NUCLEOTIDE SEQUENCE [LARGE SCALE GENOMIC DNA]</scope>
    <source>
        <strain evidence="1 2">12A09</strain>
    </source>
</reference>
<accession>A0ABY6YVI1</accession>
<organism evidence="1 2">
    <name type="scientific">Streptomonospora nanhaiensis</name>
    <dbReference type="NCBI Taxonomy" id="1323731"/>
    <lineage>
        <taxon>Bacteria</taxon>
        <taxon>Bacillati</taxon>
        <taxon>Actinomycetota</taxon>
        <taxon>Actinomycetes</taxon>
        <taxon>Streptosporangiales</taxon>
        <taxon>Nocardiopsidaceae</taxon>
        <taxon>Streptomonospora</taxon>
    </lineage>
</organism>